<feature type="transmembrane region" description="Helical" evidence="9">
    <location>
        <begin position="431"/>
        <end position="449"/>
    </location>
</feature>
<dbReference type="AlphaFoldDB" id="A0AAV5JBU8"/>
<sequence>MDEDGLLPRSTLLPPKPHMIGEDDLIQSDSSVTPMVVFSTFVAVCGSFGSGCSSGYSSPAESGIMEDLGLSTAAYSVFGSILTVGGIIGSLINGKVADLIGRRGTMWLSELFCIIGWFSIAFSKGAWSLDLGRLSLGIGIGLIAYVVPVYIAEITPKNIRGSFTSVYQFTICCGLSLMYFLGTVVSWRTLALIGAVPSIIQVFALFFIPESPRWLAKIGREKELEASLQHLRGRNADISQEAADIENYTEIFQGTSEDRFLDLFQKRYAYSLCVGVGLMAVQELGGTNAISFYASSIFEAAGFSSNIGTISMAIIQIPATAVSVLVADKCGRRPLLMVSATGMCLSSFLVGLAFCLQNKFTSILVYIGIQGFSVAYGLGMAGLASVVMSEIYPINIKGSAGSLSTLVKWSTSWIVSFTFNFMAEWSEAGTFFIYSAVCCLGVVFVAKLVPETKGRTLEEIQASVAHS</sequence>
<feature type="transmembrane region" description="Helical" evidence="9">
    <location>
        <begin position="363"/>
        <end position="388"/>
    </location>
</feature>
<evidence type="ECO:0000256" key="2">
    <source>
        <dbReference type="ARBA" id="ARBA00010992"/>
    </source>
</evidence>
<dbReference type="Gene3D" id="1.20.1250.20">
    <property type="entry name" value="MFS general substrate transporter like domains"/>
    <property type="match status" value="1"/>
</dbReference>
<keyword evidence="7 9" id="KW-0472">Membrane</keyword>
<organism evidence="11 12">
    <name type="scientific">Rubroshorea leprosula</name>
    <dbReference type="NCBI Taxonomy" id="152421"/>
    <lineage>
        <taxon>Eukaryota</taxon>
        <taxon>Viridiplantae</taxon>
        <taxon>Streptophyta</taxon>
        <taxon>Embryophyta</taxon>
        <taxon>Tracheophyta</taxon>
        <taxon>Spermatophyta</taxon>
        <taxon>Magnoliopsida</taxon>
        <taxon>eudicotyledons</taxon>
        <taxon>Gunneridae</taxon>
        <taxon>Pentapetalae</taxon>
        <taxon>rosids</taxon>
        <taxon>malvids</taxon>
        <taxon>Malvales</taxon>
        <taxon>Dipterocarpaceae</taxon>
        <taxon>Rubroshorea</taxon>
    </lineage>
</organism>
<keyword evidence="5 9" id="KW-0812">Transmembrane</keyword>
<dbReference type="GO" id="GO:0051119">
    <property type="term" value="F:sugar transmembrane transporter activity"/>
    <property type="evidence" value="ECO:0007669"/>
    <property type="project" value="InterPro"/>
</dbReference>
<evidence type="ECO:0000256" key="5">
    <source>
        <dbReference type="ARBA" id="ARBA00022692"/>
    </source>
</evidence>
<keyword evidence="3 8" id="KW-0813">Transport</keyword>
<dbReference type="InterPro" id="IPR044775">
    <property type="entry name" value="MFS_ERD6/Tret1-like"/>
</dbReference>
<feature type="domain" description="Major facilitator superfamily (MFS) profile" evidence="10">
    <location>
        <begin position="39"/>
        <end position="453"/>
    </location>
</feature>
<feature type="transmembrane region" description="Helical" evidence="9">
    <location>
        <begin position="400"/>
        <end position="419"/>
    </location>
</feature>
<name>A0AAV5JBU8_9ROSI</name>
<comment type="caution">
    <text evidence="11">The sequence shown here is derived from an EMBL/GenBank/DDBJ whole genome shotgun (WGS) entry which is preliminary data.</text>
</comment>
<dbReference type="InterPro" id="IPR036259">
    <property type="entry name" value="MFS_trans_sf"/>
</dbReference>
<dbReference type="InterPro" id="IPR050549">
    <property type="entry name" value="MFS_Trehalose_Transporter"/>
</dbReference>
<evidence type="ECO:0000256" key="1">
    <source>
        <dbReference type="ARBA" id="ARBA00004141"/>
    </source>
</evidence>
<dbReference type="PRINTS" id="PR00171">
    <property type="entry name" value="SUGRTRNSPORT"/>
</dbReference>
<comment type="subcellular location">
    <subcellularLocation>
        <location evidence="1">Membrane</location>
        <topology evidence="1">Multi-pass membrane protein</topology>
    </subcellularLocation>
</comment>
<comment type="similarity">
    <text evidence="2 8">Belongs to the major facilitator superfamily. Sugar transporter (TC 2.A.1.1) family.</text>
</comment>
<evidence type="ECO:0000259" key="10">
    <source>
        <dbReference type="PROSITE" id="PS50850"/>
    </source>
</evidence>
<dbReference type="CDD" id="cd17358">
    <property type="entry name" value="MFS_GLUT6_8_Class3_like"/>
    <property type="match status" value="1"/>
</dbReference>
<evidence type="ECO:0000256" key="3">
    <source>
        <dbReference type="ARBA" id="ARBA00022448"/>
    </source>
</evidence>
<dbReference type="InterPro" id="IPR020846">
    <property type="entry name" value="MFS_dom"/>
</dbReference>
<reference evidence="11 12" key="1">
    <citation type="journal article" date="2021" name="Commun. Biol.">
        <title>The genome of Shorea leprosula (Dipterocarpaceae) highlights the ecological relevance of drought in aseasonal tropical rainforests.</title>
        <authorList>
            <person name="Ng K.K.S."/>
            <person name="Kobayashi M.J."/>
            <person name="Fawcett J.A."/>
            <person name="Hatakeyama M."/>
            <person name="Paape T."/>
            <person name="Ng C.H."/>
            <person name="Ang C.C."/>
            <person name="Tnah L.H."/>
            <person name="Lee C.T."/>
            <person name="Nishiyama T."/>
            <person name="Sese J."/>
            <person name="O'Brien M.J."/>
            <person name="Copetti D."/>
            <person name="Mohd Noor M.I."/>
            <person name="Ong R.C."/>
            <person name="Putra M."/>
            <person name="Sireger I.Z."/>
            <person name="Indrioko S."/>
            <person name="Kosugi Y."/>
            <person name="Izuno A."/>
            <person name="Isagi Y."/>
            <person name="Lee S.L."/>
            <person name="Shimizu K.K."/>
        </authorList>
    </citation>
    <scope>NUCLEOTIDE SEQUENCE [LARGE SCALE GENOMIC DNA]</scope>
    <source>
        <strain evidence="11">214</strain>
    </source>
</reference>
<feature type="transmembrane region" description="Helical" evidence="9">
    <location>
        <begin position="187"/>
        <end position="208"/>
    </location>
</feature>
<keyword evidence="6 9" id="KW-1133">Transmembrane helix</keyword>
<dbReference type="EMBL" id="BPVZ01000029">
    <property type="protein sequence ID" value="GKV08909.1"/>
    <property type="molecule type" value="Genomic_DNA"/>
</dbReference>
<evidence type="ECO:0000256" key="9">
    <source>
        <dbReference type="SAM" id="Phobius"/>
    </source>
</evidence>
<feature type="transmembrane region" description="Helical" evidence="9">
    <location>
        <begin position="73"/>
        <end position="92"/>
    </location>
</feature>
<evidence type="ECO:0000256" key="6">
    <source>
        <dbReference type="ARBA" id="ARBA00022989"/>
    </source>
</evidence>
<protein>
    <recommendedName>
        <fullName evidence="10">Major facilitator superfamily (MFS) profile domain-containing protein</fullName>
    </recommendedName>
</protein>
<keyword evidence="4" id="KW-0762">Sugar transport</keyword>
<dbReference type="GO" id="GO:0016020">
    <property type="term" value="C:membrane"/>
    <property type="evidence" value="ECO:0007669"/>
    <property type="project" value="UniProtKB-SubCell"/>
</dbReference>
<feature type="transmembrane region" description="Helical" evidence="9">
    <location>
        <begin position="268"/>
        <end position="294"/>
    </location>
</feature>
<evidence type="ECO:0000256" key="4">
    <source>
        <dbReference type="ARBA" id="ARBA00022597"/>
    </source>
</evidence>
<dbReference type="NCBIfam" id="TIGR00879">
    <property type="entry name" value="SP"/>
    <property type="match status" value="1"/>
</dbReference>
<dbReference type="PANTHER" id="PTHR48021">
    <property type="match status" value="1"/>
</dbReference>
<evidence type="ECO:0000313" key="12">
    <source>
        <dbReference type="Proteomes" id="UP001054252"/>
    </source>
</evidence>
<dbReference type="PANTHER" id="PTHR48021:SF48">
    <property type="entry name" value="MAJOR FACILITATOR SUPERFAMILY (MFS) PROFILE DOMAIN-CONTAINING PROTEIN"/>
    <property type="match status" value="1"/>
</dbReference>
<accession>A0AAV5JBU8</accession>
<feature type="transmembrane region" description="Helical" evidence="9">
    <location>
        <begin position="134"/>
        <end position="152"/>
    </location>
</feature>
<evidence type="ECO:0000256" key="7">
    <source>
        <dbReference type="ARBA" id="ARBA00023136"/>
    </source>
</evidence>
<dbReference type="Pfam" id="PF00083">
    <property type="entry name" value="Sugar_tr"/>
    <property type="match status" value="1"/>
</dbReference>
<evidence type="ECO:0000313" key="11">
    <source>
        <dbReference type="EMBL" id="GKV08909.1"/>
    </source>
</evidence>
<dbReference type="PROSITE" id="PS50850">
    <property type="entry name" value="MFS"/>
    <property type="match status" value="1"/>
</dbReference>
<dbReference type="InterPro" id="IPR005828">
    <property type="entry name" value="MFS_sugar_transport-like"/>
</dbReference>
<dbReference type="SUPFAM" id="SSF103473">
    <property type="entry name" value="MFS general substrate transporter"/>
    <property type="match status" value="1"/>
</dbReference>
<feature type="transmembrane region" description="Helical" evidence="9">
    <location>
        <begin position="164"/>
        <end position="181"/>
    </location>
</feature>
<keyword evidence="12" id="KW-1185">Reference proteome</keyword>
<feature type="transmembrane region" description="Helical" evidence="9">
    <location>
        <begin position="334"/>
        <end position="357"/>
    </location>
</feature>
<feature type="transmembrane region" description="Helical" evidence="9">
    <location>
        <begin position="104"/>
        <end position="122"/>
    </location>
</feature>
<proteinExistence type="inferred from homology"/>
<dbReference type="Proteomes" id="UP001054252">
    <property type="component" value="Unassembled WGS sequence"/>
</dbReference>
<gene>
    <name evidence="11" type="ORF">SLEP1_g20480</name>
</gene>
<feature type="transmembrane region" description="Helical" evidence="9">
    <location>
        <begin position="306"/>
        <end position="327"/>
    </location>
</feature>
<dbReference type="InterPro" id="IPR003663">
    <property type="entry name" value="Sugar/inositol_transpt"/>
</dbReference>
<evidence type="ECO:0000256" key="8">
    <source>
        <dbReference type="RuleBase" id="RU003346"/>
    </source>
</evidence>
<dbReference type="FunFam" id="1.20.1250.20:FF:000043">
    <property type="entry name" value="sugar transporter ERD6-like 6"/>
    <property type="match status" value="1"/>
</dbReference>